<dbReference type="AlphaFoldDB" id="A0A0B7HE30"/>
<dbReference type="UniPathway" id="UPA00579">
    <property type="reaction ID" value="UER00640"/>
</dbReference>
<dbReference type="Proteomes" id="UP000038055">
    <property type="component" value="Unassembled WGS sequence"/>
</dbReference>
<dbReference type="EMBL" id="CDOG01000003">
    <property type="protein sequence ID" value="CEN34920.1"/>
    <property type="molecule type" value="Genomic_DNA"/>
</dbReference>
<dbReference type="EMBL" id="CDOD01000004">
    <property type="protein sequence ID" value="CEN32849.1"/>
    <property type="molecule type" value="Genomic_DNA"/>
</dbReference>
<dbReference type="SUPFAM" id="SSF52540">
    <property type="entry name" value="P-loop containing nucleoside triphosphate hydrolases"/>
    <property type="match status" value="1"/>
</dbReference>
<feature type="domain" description="Phosphoribulokinase/uridine kinase" evidence="6">
    <location>
        <begin position="3"/>
        <end position="188"/>
    </location>
</feature>
<dbReference type="GO" id="GO:0005737">
    <property type="term" value="C:cytoplasm"/>
    <property type="evidence" value="ECO:0007669"/>
    <property type="project" value="UniProtKB-SubCell"/>
</dbReference>
<comment type="catalytic activity">
    <reaction evidence="5">
        <text>uridine + ATP = UMP + ADP + H(+)</text>
        <dbReference type="Rhea" id="RHEA:16825"/>
        <dbReference type="ChEBI" id="CHEBI:15378"/>
        <dbReference type="ChEBI" id="CHEBI:16704"/>
        <dbReference type="ChEBI" id="CHEBI:30616"/>
        <dbReference type="ChEBI" id="CHEBI:57865"/>
        <dbReference type="ChEBI" id="CHEBI:456216"/>
        <dbReference type="EC" id="2.7.1.48"/>
    </reaction>
</comment>
<name>A0A0B7HE30_9FLAO</name>
<keyword evidence="4 5" id="KW-0418">Kinase</keyword>
<dbReference type="CDD" id="cd02023">
    <property type="entry name" value="UMPK"/>
    <property type="match status" value="1"/>
</dbReference>
<dbReference type="GO" id="GO:0004849">
    <property type="term" value="F:uridine kinase activity"/>
    <property type="evidence" value="ECO:0007669"/>
    <property type="project" value="UniProtKB-EC"/>
</dbReference>
<dbReference type="Proteomes" id="UP000038083">
    <property type="component" value="Unassembled WGS sequence"/>
</dbReference>
<dbReference type="PANTHER" id="PTHR10285">
    <property type="entry name" value="URIDINE KINASE"/>
    <property type="match status" value="1"/>
</dbReference>
<dbReference type="GO" id="GO:0005524">
    <property type="term" value="F:ATP binding"/>
    <property type="evidence" value="ECO:0007669"/>
    <property type="project" value="UniProtKB-KW"/>
</dbReference>
<evidence type="ECO:0000256" key="3">
    <source>
        <dbReference type="ARBA" id="ARBA00022741"/>
    </source>
</evidence>
<reference evidence="9 10" key="1">
    <citation type="submission" date="2015-01" db="EMBL/GenBank/DDBJ databases">
        <authorList>
            <person name="MANFREDI Pablo"/>
        </authorList>
    </citation>
    <scope>NUCLEOTIDE SEQUENCE [LARGE SCALE GENOMIC DNA]</scope>
    <source>
        <strain evidence="8 10">Ccy74</strain>
        <strain evidence="7 9">Ccyn2B</strain>
    </source>
</reference>
<sequence length="206" mass="23542">MLIIGITGGTGCGKTTVVNQIVKELSGKEVTVVSQDSYYRDMSHLPYSERVKVNFDHPSSIDFDLLKQHLIALKEGKSVESPVYSFVEHNRTGETILINPTKVIIVEGILIFSHADIRSLFDIKIYVHADSDERLIRRIKRDTTERGRDVEEVLNRYQTTLKPMHLQFIEPTKEYADIIIPNNKRNNVAIDIIRTIVHNRISQTVS</sequence>
<dbReference type="RefSeq" id="WP_018280107.1">
    <property type="nucleotide sequence ID" value="NZ_BOQG01000005.1"/>
</dbReference>
<dbReference type="EC" id="2.7.1.48" evidence="5"/>
<dbReference type="GO" id="GO:0044211">
    <property type="term" value="P:CTP salvage"/>
    <property type="evidence" value="ECO:0007669"/>
    <property type="project" value="UniProtKB-UniPathway"/>
</dbReference>
<dbReference type="STRING" id="28189.CCYN74_110073"/>
<evidence type="ECO:0000256" key="1">
    <source>
        <dbReference type="ARBA" id="ARBA00004690"/>
    </source>
</evidence>
<protein>
    <recommendedName>
        <fullName evidence="5">Uridine kinase</fullName>
        <ecNumber evidence="5">2.7.1.48</ecNumber>
    </recommendedName>
</protein>
<gene>
    <name evidence="7" type="primary">udk</name>
    <name evidence="7" type="ORF">CCYN2B_120128</name>
    <name evidence="8" type="ORF">CCYN74_110073</name>
</gene>
<organism evidence="7 9">
    <name type="scientific">Capnocytophaga cynodegmi</name>
    <dbReference type="NCBI Taxonomy" id="28189"/>
    <lineage>
        <taxon>Bacteria</taxon>
        <taxon>Pseudomonadati</taxon>
        <taxon>Bacteroidota</taxon>
        <taxon>Flavobacteriia</taxon>
        <taxon>Flavobacteriales</taxon>
        <taxon>Flavobacteriaceae</taxon>
        <taxon>Capnocytophaga</taxon>
    </lineage>
</organism>
<keyword evidence="5" id="KW-0067">ATP-binding</keyword>
<dbReference type="OrthoDB" id="9777642at2"/>
<evidence type="ECO:0000313" key="8">
    <source>
        <dbReference type="EMBL" id="CEN34920.1"/>
    </source>
</evidence>
<proteinExistence type="inferred from homology"/>
<evidence type="ECO:0000256" key="5">
    <source>
        <dbReference type="RuleBase" id="RU003825"/>
    </source>
</evidence>
<evidence type="ECO:0000313" key="7">
    <source>
        <dbReference type="EMBL" id="CEN32849.1"/>
    </source>
</evidence>
<comment type="pathway">
    <text evidence="5">Pyrimidine metabolism; CTP biosynthesis via salvage pathway; CTP from cytidine: step 1/3.</text>
</comment>
<comment type="pathway">
    <text evidence="1 5">Pyrimidine metabolism; UMP biosynthesis via salvage pathway; UMP from uridine: step 1/1.</text>
</comment>
<keyword evidence="2 5" id="KW-0808">Transferase</keyword>
<evidence type="ECO:0000313" key="10">
    <source>
        <dbReference type="Proteomes" id="UP000038083"/>
    </source>
</evidence>
<dbReference type="InterPro" id="IPR000764">
    <property type="entry name" value="Uridine_kinase-like"/>
</dbReference>
<comment type="similarity">
    <text evidence="5">Belongs to the uridine kinase family.</text>
</comment>
<dbReference type="Pfam" id="PF00485">
    <property type="entry name" value="PRK"/>
    <property type="match status" value="1"/>
</dbReference>
<dbReference type="UniPathway" id="UPA00574">
    <property type="reaction ID" value="UER00637"/>
</dbReference>
<dbReference type="InterPro" id="IPR006083">
    <property type="entry name" value="PRK/URK"/>
</dbReference>
<dbReference type="NCBIfam" id="NF004018">
    <property type="entry name" value="PRK05480.1"/>
    <property type="match status" value="1"/>
</dbReference>
<accession>A0A0B7HE30</accession>
<dbReference type="eggNOG" id="COG0572">
    <property type="taxonomic scope" value="Bacteria"/>
</dbReference>
<dbReference type="GO" id="GO:0044206">
    <property type="term" value="P:UMP salvage"/>
    <property type="evidence" value="ECO:0007669"/>
    <property type="project" value="UniProtKB-UniPathway"/>
</dbReference>
<dbReference type="NCBIfam" id="TIGR00235">
    <property type="entry name" value="udk"/>
    <property type="match status" value="1"/>
</dbReference>
<comment type="catalytic activity">
    <reaction evidence="5">
        <text>cytidine + ATP = CMP + ADP + H(+)</text>
        <dbReference type="Rhea" id="RHEA:24674"/>
        <dbReference type="ChEBI" id="CHEBI:15378"/>
        <dbReference type="ChEBI" id="CHEBI:17562"/>
        <dbReference type="ChEBI" id="CHEBI:30616"/>
        <dbReference type="ChEBI" id="CHEBI:60377"/>
        <dbReference type="ChEBI" id="CHEBI:456216"/>
        <dbReference type="EC" id="2.7.1.48"/>
    </reaction>
</comment>
<evidence type="ECO:0000256" key="2">
    <source>
        <dbReference type="ARBA" id="ARBA00022679"/>
    </source>
</evidence>
<comment type="subcellular location">
    <subcellularLocation>
        <location evidence="5">Cytoplasm</location>
    </subcellularLocation>
</comment>
<keyword evidence="5" id="KW-0963">Cytoplasm</keyword>
<keyword evidence="3 5" id="KW-0547">Nucleotide-binding</keyword>
<dbReference type="PRINTS" id="PR00988">
    <property type="entry name" value="URIDINKINASE"/>
</dbReference>
<dbReference type="Gene3D" id="3.40.50.300">
    <property type="entry name" value="P-loop containing nucleotide triphosphate hydrolases"/>
    <property type="match status" value="1"/>
</dbReference>
<evidence type="ECO:0000259" key="6">
    <source>
        <dbReference type="Pfam" id="PF00485"/>
    </source>
</evidence>
<evidence type="ECO:0000256" key="4">
    <source>
        <dbReference type="ARBA" id="ARBA00022777"/>
    </source>
</evidence>
<dbReference type="InterPro" id="IPR027417">
    <property type="entry name" value="P-loop_NTPase"/>
</dbReference>
<keyword evidence="9" id="KW-1185">Reference proteome</keyword>
<evidence type="ECO:0000313" key="9">
    <source>
        <dbReference type="Proteomes" id="UP000038055"/>
    </source>
</evidence>